<proteinExistence type="inferred from homology"/>
<dbReference type="PANTHER" id="PTHR12434:SF6">
    <property type="entry name" value="MEDIATOR OF RNA POLYMERASE II TRANSCRIPTION SUBUNIT 22"/>
    <property type="match status" value="1"/>
</dbReference>
<sequence length="161" mass="17743">MQAQRVKKSIWSSSVIEEEFNKRVDTEVTNLAESFMEIIEAARTQTPEDTLPARLKLPTSESKPPTLHIDDKHITLQKTTRMQVATASLVKSSESLLSITSELKRCLVLNDYAALNASVRARRAQILAQQSKIKETLSGLEDALGDVTTGLEKALFVSSTG</sequence>
<comment type="similarity">
    <text evidence="2">Belongs to the Mediator complex subunit 22 family.</text>
</comment>
<keyword evidence="5" id="KW-0539">Nucleus</keyword>
<protein>
    <submittedName>
        <fullName evidence="6">Uncharacterized protein</fullName>
    </submittedName>
</protein>
<dbReference type="STRING" id="1806994.A0A507CG09"/>
<evidence type="ECO:0000313" key="6">
    <source>
        <dbReference type="EMBL" id="TPX36926.1"/>
    </source>
</evidence>
<dbReference type="PANTHER" id="PTHR12434">
    <property type="entry name" value="MEDIATOR OF RNA POLYMERASE II TRANSCRIPTION SUBUNIT 22"/>
    <property type="match status" value="1"/>
</dbReference>
<dbReference type="GO" id="GO:0006357">
    <property type="term" value="P:regulation of transcription by RNA polymerase II"/>
    <property type="evidence" value="ECO:0007669"/>
    <property type="project" value="InterPro"/>
</dbReference>
<dbReference type="RefSeq" id="XP_031026997.1">
    <property type="nucleotide sequence ID" value="XM_031167040.1"/>
</dbReference>
<dbReference type="AlphaFoldDB" id="A0A507CG09"/>
<evidence type="ECO:0000256" key="3">
    <source>
        <dbReference type="ARBA" id="ARBA00023015"/>
    </source>
</evidence>
<evidence type="ECO:0000256" key="2">
    <source>
        <dbReference type="ARBA" id="ARBA00005942"/>
    </source>
</evidence>
<dbReference type="GeneID" id="42002337"/>
<name>A0A507CG09_9FUNG</name>
<reference evidence="6 7" key="1">
    <citation type="journal article" date="2019" name="Sci. Rep.">
        <title>Comparative genomics of chytrid fungi reveal insights into the obligate biotrophic and pathogenic lifestyle of Synchytrium endobioticum.</title>
        <authorList>
            <person name="van de Vossenberg B.T.L.H."/>
            <person name="Warris S."/>
            <person name="Nguyen H.D.T."/>
            <person name="van Gent-Pelzer M.P.E."/>
            <person name="Joly D.L."/>
            <person name="van de Geest H.C."/>
            <person name="Bonants P.J.M."/>
            <person name="Smith D.S."/>
            <person name="Levesque C.A."/>
            <person name="van der Lee T.A.J."/>
        </authorList>
    </citation>
    <scope>NUCLEOTIDE SEQUENCE [LARGE SCALE GENOMIC DNA]</scope>
    <source>
        <strain evidence="6 7">JEL517</strain>
    </source>
</reference>
<keyword evidence="4" id="KW-0804">Transcription</keyword>
<evidence type="ECO:0000256" key="1">
    <source>
        <dbReference type="ARBA" id="ARBA00004123"/>
    </source>
</evidence>
<dbReference type="Proteomes" id="UP000319731">
    <property type="component" value="Unassembled WGS sequence"/>
</dbReference>
<dbReference type="InterPro" id="IPR009332">
    <property type="entry name" value="Med22"/>
</dbReference>
<comment type="caution">
    <text evidence="6">The sequence shown here is derived from an EMBL/GenBank/DDBJ whole genome shotgun (WGS) entry which is preliminary data.</text>
</comment>
<organism evidence="6 7">
    <name type="scientific">Synchytrium microbalum</name>
    <dbReference type="NCBI Taxonomy" id="1806994"/>
    <lineage>
        <taxon>Eukaryota</taxon>
        <taxon>Fungi</taxon>
        <taxon>Fungi incertae sedis</taxon>
        <taxon>Chytridiomycota</taxon>
        <taxon>Chytridiomycota incertae sedis</taxon>
        <taxon>Chytridiomycetes</taxon>
        <taxon>Synchytriales</taxon>
        <taxon>Synchytriaceae</taxon>
        <taxon>Synchytrium</taxon>
    </lineage>
</organism>
<gene>
    <name evidence="6" type="ORF">SmJEL517_g01112</name>
</gene>
<dbReference type="OrthoDB" id="203279at2759"/>
<evidence type="ECO:0000256" key="4">
    <source>
        <dbReference type="ARBA" id="ARBA00023163"/>
    </source>
</evidence>
<comment type="subcellular location">
    <subcellularLocation>
        <location evidence="1">Nucleus</location>
    </subcellularLocation>
</comment>
<keyword evidence="7" id="KW-1185">Reference proteome</keyword>
<evidence type="ECO:0000256" key="5">
    <source>
        <dbReference type="ARBA" id="ARBA00023242"/>
    </source>
</evidence>
<dbReference type="GO" id="GO:0016592">
    <property type="term" value="C:mediator complex"/>
    <property type="evidence" value="ECO:0007669"/>
    <property type="project" value="InterPro"/>
</dbReference>
<evidence type="ECO:0000313" key="7">
    <source>
        <dbReference type="Proteomes" id="UP000319731"/>
    </source>
</evidence>
<dbReference type="GO" id="GO:0003712">
    <property type="term" value="F:transcription coregulator activity"/>
    <property type="evidence" value="ECO:0007669"/>
    <property type="project" value="InterPro"/>
</dbReference>
<dbReference type="EMBL" id="QEAO01000003">
    <property type="protein sequence ID" value="TPX36926.1"/>
    <property type="molecule type" value="Genomic_DNA"/>
</dbReference>
<accession>A0A507CG09</accession>
<keyword evidence="3" id="KW-0805">Transcription regulation</keyword>
<dbReference type="Pfam" id="PF06179">
    <property type="entry name" value="Med22"/>
    <property type="match status" value="1"/>
</dbReference>